<protein>
    <recommendedName>
        <fullName evidence="3">DUF1566 domain-containing protein</fullName>
    </recommendedName>
</protein>
<dbReference type="EMBL" id="JNSK01000005">
    <property type="protein sequence ID" value="KGA20197.1"/>
    <property type="molecule type" value="Genomic_DNA"/>
</dbReference>
<reference evidence="2" key="1">
    <citation type="submission" date="2014-05" db="EMBL/GenBank/DDBJ databases">
        <title>Key roles for freshwater Actinobacteria revealed by deep metagenomic sequencing.</title>
        <authorList>
            <person name="Ghai R."/>
            <person name="Mizuno C.M."/>
            <person name="Picazo A."/>
            <person name="Camacho A."/>
            <person name="Rodriguez-Valera F."/>
        </authorList>
    </citation>
    <scope>NUCLEOTIDE SEQUENCE</scope>
</reference>
<organism evidence="2">
    <name type="scientific">freshwater metagenome</name>
    <dbReference type="NCBI Taxonomy" id="449393"/>
    <lineage>
        <taxon>unclassified sequences</taxon>
        <taxon>metagenomes</taxon>
        <taxon>ecological metagenomes</taxon>
    </lineage>
</organism>
<sequence length="390" mass="42273">MPFFSTSQASASTCATGGVCSIGDTGPGGGVVFFVKSSYADTSISTQNGTRTTSLTASELSALPFEYLEAAPIGWDASSATDPEWKYNSTNSSAGYSTITDVKIGTGRNNTELMRTLNPTDNAANNIAYKLAETSIGGFNDWWLPSNQELILMFTNLYKASPRLGEWSNQSNLAYRTSTAAMFFVFQWSAPYEGNNFKFDTSAWPYPVKPIRGFSATNSNSSSNSAAQAAAQAADAARREAEKRAARAEILSKFKSSEKVTIETFNQAEIAGITKENIEAVSAEILALPEGSRSDITQVLKVARKYEVVGIIASERVKSIYSNSLIEIGLISTESKYKATLTRVVKELSHDERSTYAGIKAAIEAEMAAIQDRKDRLERILAFIASRRNG</sequence>
<name>A0A094Q9W5_9ZZZZ</name>
<proteinExistence type="predicted"/>
<dbReference type="AlphaFoldDB" id="A0A094Q9W5"/>
<evidence type="ECO:0008006" key="3">
    <source>
        <dbReference type="Google" id="ProtNLM"/>
    </source>
</evidence>
<comment type="caution">
    <text evidence="2">The sequence shown here is derived from an EMBL/GenBank/DDBJ whole genome shotgun (WGS) entry which is preliminary data.</text>
</comment>
<feature type="coiled-coil region" evidence="1">
    <location>
        <begin position="224"/>
        <end position="251"/>
    </location>
</feature>
<accession>A0A094Q9W5</accession>
<gene>
    <name evidence="2" type="ORF">GM50_2970</name>
</gene>
<evidence type="ECO:0000313" key="2">
    <source>
        <dbReference type="EMBL" id="KGA20197.1"/>
    </source>
</evidence>
<evidence type="ECO:0000256" key="1">
    <source>
        <dbReference type="SAM" id="Coils"/>
    </source>
</evidence>
<keyword evidence="1" id="KW-0175">Coiled coil</keyword>